<dbReference type="PRINTS" id="PR00455">
    <property type="entry name" value="HTHTETR"/>
</dbReference>
<keyword evidence="3" id="KW-0804">Transcription</keyword>
<dbReference type="PANTHER" id="PTHR47506">
    <property type="entry name" value="TRANSCRIPTIONAL REGULATORY PROTEIN"/>
    <property type="match status" value="1"/>
</dbReference>
<dbReference type="SUPFAM" id="SSF48498">
    <property type="entry name" value="Tetracyclin repressor-like, C-terminal domain"/>
    <property type="match status" value="1"/>
</dbReference>
<evidence type="ECO:0000313" key="6">
    <source>
        <dbReference type="EMBL" id="MFD1184486.1"/>
    </source>
</evidence>
<dbReference type="PROSITE" id="PS50977">
    <property type="entry name" value="HTH_TETR_2"/>
    <property type="match status" value="1"/>
</dbReference>
<evidence type="ECO:0000256" key="2">
    <source>
        <dbReference type="ARBA" id="ARBA00023125"/>
    </source>
</evidence>
<keyword evidence="2 4" id="KW-0238">DNA-binding</keyword>
<feature type="DNA-binding region" description="H-T-H motif" evidence="4">
    <location>
        <begin position="28"/>
        <end position="47"/>
    </location>
</feature>
<dbReference type="Proteomes" id="UP001597211">
    <property type="component" value="Unassembled WGS sequence"/>
</dbReference>
<evidence type="ECO:0000259" key="5">
    <source>
        <dbReference type="PROSITE" id="PS50977"/>
    </source>
</evidence>
<dbReference type="SUPFAM" id="SSF46689">
    <property type="entry name" value="Homeodomain-like"/>
    <property type="match status" value="1"/>
</dbReference>
<reference evidence="7" key="1">
    <citation type="journal article" date="2019" name="Int. J. Syst. Evol. Microbiol.">
        <title>The Global Catalogue of Microorganisms (GCM) 10K type strain sequencing project: providing services to taxonomists for standard genome sequencing and annotation.</title>
        <authorList>
            <consortium name="The Broad Institute Genomics Platform"/>
            <consortium name="The Broad Institute Genome Sequencing Center for Infectious Disease"/>
            <person name="Wu L."/>
            <person name="Ma J."/>
        </authorList>
    </citation>
    <scope>NUCLEOTIDE SEQUENCE [LARGE SCALE GENOMIC DNA]</scope>
    <source>
        <strain evidence="7">CCUG 48216</strain>
    </source>
</reference>
<accession>A0ABW3SJV3</accession>
<dbReference type="InterPro" id="IPR009057">
    <property type="entry name" value="Homeodomain-like_sf"/>
</dbReference>
<evidence type="ECO:0000256" key="1">
    <source>
        <dbReference type="ARBA" id="ARBA00023015"/>
    </source>
</evidence>
<proteinExistence type="predicted"/>
<evidence type="ECO:0000256" key="4">
    <source>
        <dbReference type="PROSITE-ProRule" id="PRU00335"/>
    </source>
</evidence>
<dbReference type="InterPro" id="IPR036271">
    <property type="entry name" value="Tet_transcr_reg_TetR-rel_C_sf"/>
</dbReference>
<sequence length="206" mass="23963">MKYYSIGEASAIDSADRLFYERGYEHTSFADIADSVQISKGNFYYYFKSKDEILDAVIQVRLEDTRNMLMRWEEDGERPEDRIKSFIHILTANQTDIQMYGCPVGTLCTELSKLNHASQPEAIELFNLFRTWLGRQFTLLGREAEADELAMHLLARSQGVATLAQAFRDEKFIRYEIEQMCDWLSSLLADSNEEETHEHNHSRKGR</sequence>
<evidence type="ECO:0000313" key="7">
    <source>
        <dbReference type="Proteomes" id="UP001597211"/>
    </source>
</evidence>
<dbReference type="PANTHER" id="PTHR47506:SF1">
    <property type="entry name" value="HTH-TYPE TRANSCRIPTIONAL REGULATOR YJDC"/>
    <property type="match status" value="1"/>
</dbReference>
<protein>
    <submittedName>
        <fullName evidence="6">TetR/AcrR family transcriptional regulator</fullName>
    </submittedName>
</protein>
<evidence type="ECO:0000256" key="3">
    <source>
        <dbReference type="ARBA" id="ARBA00023163"/>
    </source>
</evidence>
<gene>
    <name evidence="6" type="ORF">ACFQ2Z_24455</name>
</gene>
<feature type="domain" description="HTH tetR-type" evidence="5">
    <location>
        <begin position="5"/>
        <end position="65"/>
    </location>
</feature>
<keyword evidence="7" id="KW-1185">Reference proteome</keyword>
<dbReference type="InterPro" id="IPR001647">
    <property type="entry name" value="HTH_TetR"/>
</dbReference>
<dbReference type="EMBL" id="JBHTKZ010000101">
    <property type="protein sequence ID" value="MFD1184486.1"/>
    <property type="molecule type" value="Genomic_DNA"/>
</dbReference>
<name>A0ABW3SJV3_9BACL</name>
<dbReference type="Gene3D" id="1.10.357.10">
    <property type="entry name" value="Tetracycline Repressor, domain 2"/>
    <property type="match status" value="1"/>
</dbReference>
<dbReference type="RefSeq" id="WP_240271737.1">
    <property type="nucleotide sequence ID" value="NZ_JAKSXN010000112.1"/>
</dbReference>
<dbReference type="Pfam" id="PF00440">
    <property type="entry name" value="TetR_N"/>
    <property type="match status" value="1"/>
</dbReference>
<keyword evidence="1" id="KW-0805">Transcription regulation</keyword>
<comment type="caution">
    <text evidence="6">The sequence shown here is derived from an EMBL/GenBank/DDBJ whole genome shotgun (WGS) entry which is preliminary data.</text>
</comment>
<organism evidence="6 7">
    <name type="scientific">Paenibacillus timonensis</name>
    <dbReference type="NCBI Taxonomy" id="225915"/>
    <lineage>
        <taxon>Bacteria</taxon>
        <taxon>Bacillati</taxon>
        <taxon>Bacillota</taxon>
        <taxon>Bacilli</taxon>
        <taxon>Bacillales</taxon>
        <taxon>Paenibacillaceae</taxon>
        <taxon>Paenibacillus</taxon>
    </lineage>
</organism>